<dbReference type="PROSITE" id="PS00141">
    <property type="entry name" value="ASP_PROTEASE"/>
    <property type="match status" value="1"/>
</dbReference>
<evidence type="ECO:0000256" key="2">
    <source>
        <dbReference type="ARBA" id="ARBA00022670"/>
    </source>
</evidence>
<protein>
    <recommendedName>
        <fullName evidence="10">Peptidase A1 domain-containing protein</fullName>
    </recommendedName>
</protein>
<comment type="caution">
    <text evidence="11">The sequence shown here is derived from an EMBL/GenBank/DDBJ whole genome shotgun (WGS) entry which is preliminary data.</text>
</comment>
<proteinExistence type="inferred from homology"/>
<dbReference type="GO" id="GO:0006508">
    <property type="term" value="P:proteolysis"/>
    <property type="evidence" value="ECO:0007669"/>
    <property type="project" value="UniProtKB-KW"/>
</dbReference>
<gene>
    <name evidence="11" type="ORF">LUZ63_003245</name>
</gene>
<dbReference type="FunFam" id="2.40.70.10:FF:000013">
    <property type="entry name" value="Aspartyl protease AED1"/>
    <property type="match status" value="1"/>
</dbReference>
<dbReference type="Pfam" id="PF14541">
    <property type="entry name" value="TAXi_C"/>
    <property type="match status" value="1"/>
</dbReference>
<keyword evidence="2 8" id="KW-0645">Protease</keyword>
<dbReference type="InterPro" id="IPR001969">
    <property type="entry name" value="Aspartic_peptidase_AS"/>
</dbReference>
<evidence type="ECO:0000313" key="12">
    <source>
        <dbReference type="Proteomes" id="UP001151287"/>
    </source>
</evidence>
<dbReference type="PRINTS" id="PR00792">
    <property type="entry name" value="PEPSIN"/>
</dbReference>
<dbReference type="SUPFAM" id="SSF50630">
    <property type="entry name" value="Acid proteases"/>
    <property type="match status" value="1"/>
</dbReference>
<accession>A0A9Q0HYS9</accession>
<name>A0A9Q0HYS9_9POAL</name>
<feature type="active site" evidence="7">
    <location>
        <position position="339"/>
    </location>
</feature>
<feature type="active site" evidence="7">
    <location>
        <position position="145"/>
    </location>
</feature>
<dbReference type="EMBL" id="JAMQYH010000001">
    <property type="protein sequence ID" value="KAJ1703466.1"/>
    <property type="molecule type" value="Genomic_DNA"/>
</dbReference>
<feature type="signal peptide" evidence="9">
    <location>
        <begin position="1"/>
        <end position="24"/>
    </location>
</feature>
<organism evidence="11 12">
    <name type="scientific">Rhynchospora breviuscula</name>
    <dbReference type="NCBI Taxonomy" id="2022672"/>
    <lineage>
        <taxon>Eukaryota</taxon>
        <taxon>Viridiplantae</taxon>
        <taxon>Streptophyta</taxon>
        <taxon>Embryophyta</taxon>
        <taxon>Tracheophyta</taxon>
        <taxon>Spermatophyta</taxon>
        <taxon>Magnoliopsida</taxon>
        <taxon>Liliopsida</taxon>
        <taxon>Poales</taxon>
        <taxon>Cyperaceae</taxon>
        <taxon>Cyperoideae</taxon>
        <taxon>Rhynchosporeae</taxon>
        <taxon>Rhynchospora</taxon>
    </lineage>
</organism>
<feature type="domain" description="Peptidase A1" evidence="10">
    <location>
        <begin position="127"/>
        <end position="456"/>
    </location>
</feature>
<dbReference type="FunFam" id="2.40.70.10:FF:000021">
    <property type="entry name" value="Aspartyl protease AED1"/>
    <property type="match status" value="1"/>
</dbReference>
<dbReference type="OrthoDB" id="2747330at2759"/>
<dbReference type="InterPro" id="IPR021109">
    <property type="entry name" value="Peptidase_aspartic_dom_sf"/>
</dbReference>
<keyword evidence="3 9" id="KW-0732">Signal</keyword>
<dbReference type="InterPro" id="IPR001461">
    <property type="entry name" value="Aspartic_peptidase_A1"/>
</dbReference>
<keyword evidence="6" id="KW-1015">Disulfide bond</keyword>
<evidence type="ECO:0000256" key="6">
    <source>
        <dbReference type="ARBA" id="ARBA00023157"/>
    </source>
</evidence>
<dbReference type="Pfam" id="PF14543">
    <property type="entry name" value="TAXi_N"/>
    <property type="match status" value="1"/>
</dbReference>
<dbReference type="Proteomes" id="UP001151287">
    <property type="component" value="Unassembled WGS sequence"/>
</dbReference>
<dbReference type="PROSITE" id="PS51767">
    <property type="entry name" value="PEPTIDASE_A1"/>
    <property type="match status" value="1"/>
</dbReference>
<keyword evidence="5 8" id="KW-0378">Hydrolase</keyword>
<keyword evidence="4 8" id="KW-0064">Aspartyl protease</keyword>
<dbReference type="Gene3D" id="2.40.70.10">
    <property type="entry name" value="Acid Proteases"/>
    <property type="match status" value="2"/>
</dbReference>
<comment type="similarity">
    <text evidence="1 8">Belongs to the peptidase A1 family.</text>
</comment>
<dbReference type="InterPro" id="IPR032861">
    <property type="entry name" value="TAXi_N"/>
</dbReference>
<reference evidence="11" key="1">
    <citation type="journal article" date="2022" name="Cell">
        <title>Repeat-based holocentromeres influence genome architecture and karyotype evolution.</title>
        <authorList>
            <person name="Hofstatter P.G."/>
            <person name="Thangavel G."/>
            <person name="Lux T."/>
            <person name="Neumann P."/>
            <person name="Vondrak T."/>
            <person name="Novak P."/>
            <person name="Zhang M."/>
            <person name="Costa L."/>
            <person name="Castellani M."/>
            <person name="Scott A."/>
            <person name="Toegelov H."/>
            <person name="Fuchs J."/>
            <person name="Mata-Sucre Y."/>
            <person name="Dias Y."/>
            <person name="Vanzela A.L.L."/>
            <person name="Huettel B."/>
            <person name="Almeida C.C.S."/>
            <person name="Simkova H."/>
            <person name="Souza G."/>
            <person name="Pedrosa-Harand A."/>
            <person name="Macas J."/>
            <person name="Mayer K.F.X."/>
            <person name="Houben A."/>
            <person name="Marques A."/>
        </authorList>
    </citation>
    <scope>NUCLEOTIDE SEQUENCE</scope>
    <source>
        <strain evidence="11">RhyBre1mFocal</strain>
    </source>
</reference>
<evidence type="ECO:0000256" key="1">
    <source>
        <dbReference type="ARBA" id="ARBA00007447"/>
    </source>
</evidence>
<evidence type="ECO:0000256" key="7">
    <source>
        <dbReference type="PIRSR" id="PIRSR601461-1"/>
    </source>
</evidence>
<evidence type="ECO:0000256" key="3">
    <source>
        <dbReference type="ARBA" id="ARBA00022729"/>
    </source>
</evidence>
<dbReference type="GO" id="GO:0004190">
    <property type="term" value="F:aspartic-type endopeptidase activity"/>
    <property type="evidence" value="ECO:0007669"/>
    <property type="project" value="UniProtKB-KW"/>
</dbReference>
<evidence type="ECO:0000259" key="10">
    <source>
        <dbReference type="PROSITE" id="PS51767"/>
    </source>
</evidence>
<evidence type="ECO:0000313" key="11">
    <source>
        <dbReference type="EMBL" id="KAJ1703466.1"/>
    </source>
</evidence>
<evidence type="ECO:0000256" key="4">
    <source>
        <dbReference type="ARBA" id="ARBA00022750"/>
    </source>
</evidence>
<dbReference type="InterPro" id="IPR033121">
    <property type="entry name" value="PEPTIDASE_A1"/>
</dbReference>
<dbReference type="PANTHER" id="PTHR13683:SF750">
    <property type="entry name" value="ASPARTYL PROTEASE AED1"/>
    <property type="match status" value="1"/>
</dbReference>
<feature type="chain" id="PRO_5040163701" description="Peptidase A1 domain-containing protein" evidence="9">
    <location>
        <begin position="25"/>
        <end position="460"/>
    </location>
</feature>
<dbReference type="InterPro" id="IPR032799">
    <property type="entry name" value="TAXi_C"/>
</dbReference>
<dbReference type="PANTHER" id="PTHR13683">
    <property type="entry name" value="ASPARTYL PROTEASES"/>
    <property type="match status" value="1"/>
</dbReference>
<evidence type="ECO:0000256" key="5">
    <source>
        <dbReference type="ARBA" id="ARBA00022801"/>
    </source>
</evidence>
<sequence>MGTGLLILLQIYLLFVSFSSSALGLQKFHIVDVHALTSRNVCSGSKDVERHRSVKSRLKIVDRHGPCSTLPAVEKLSLEQILSKDQSRVESIHRRTSAVSGKDKTSGPLTTSQITAQYGGSYGVGNYIVSVGIGTPSKTLTLVFDTGSDVTWVQCEPCQKHCYMQQEPIFDPSQSSTFSNVSCNSTQCTDISFGCSGSSCLYGVKYGDGSFTVGYYAEDTLTLTPDVIQNFRFGCGQNNSGTFGEIAGLLGLSPSSESFVSQTSEKYQHVFAYCLPALSSSTGYLNFGSSSNMPNTNRTPIHKQSNPLYYYINMTGLAVADQPLQITATVFSNSGMIIDSGTVITRLPPDAYQALRSSFRQHMTQYKMAPSTTLLDTCYDFTGYDNVTIPSVSVQFLNNVSLDLDPNGIFYVFDISQVCLAFAGNRDPGDLGIYGNVQQRTFNVIYDVPNGEIGFSPEAC</sequence>
<keyword evidence="12" id="KW-1185">Reference proteome</keyword>
<evidence type="ECO:0000256" key="8">
    <source>
        <dbReference type="RuleBase" id="RU000454"/>
    </source>
</evidence>
<dbReference type="AlphaFoldDB" id="A0A9Q0HYS9"/>
<dbReference type="CDD" id="cd05472">
    <property type="entry name" value="cnd41_like"/>
    <property type="match status" value="1"/>
</dbReference>
<evidence type="ECO:0000256" key="9">
    <source>
        <dbReference type="SAM" id="SignalP"/>
    </source>
</evidence>
<dbReference type="InterPro" id="IPR033873">
    <property type="entry name" value="CND41-like"/>
</dbReference>